<protein>
    <submittedName>
        <fullName evidence="1">Uncharacterized protein</fullName>
    </submittedName>
</protein>
<accession>A0A6V7W2F4</accession>
<sequence length="64" mass="8188">MLLAVLRNFKFARTRTSYHLFFWPRTRTRTSYHPYFRRRTRTRTSYHLYFWPRTSYSYLVLSRT</sequence>
<dbReference type="Proteomes" id="UP000580250">
    <property type="component" value="Unassembled WGS sequence"/>
</dbReference>
<name>A0A6V7W2F4_MELEN</name>
<evidence type="ECO:0000313" key="2">
    <source>
        <dbReference type="Proteomes" id="UP000580250"/>
    </source>
</evidence>
<gene>
    <name evidence="1" type="ORF">MENT_LOCUS33496</name>
</gene>
<reference evidence="1 2" key="1">
    <citation type="submission" date="2020-08" db="EMBL/GenBank/DDBJ databases">
        <authorList>
            <person name="Koutsovoulos G."/>
            <person name="Danchin GJ E."/>
        </authorList>
    </citation>
    <scope>NUCLEOTIDE SEQUENCE [LARGE SCALE GENOMIC DNA]</scope>
</reference>
<comment type="caution">
    <text evidence="1">The sequence shown here is derived from an EMBL/GenBank/DDBJ whole genome shotgun (WGS) entry which is preliminary data.</text>
</comment>
<evidence type="ECO:0000313" key="1">
    <source>
        <dbReference type="EMBL" id="CAD2181357.1"/>
    </source>
</evidence>
<organism evidence="1 2">
    <name type="scientific">Meloidogyne enterolobii</name>
    <name type="common">Root-knot nematode worm</name>
    <name type="synonym">Meloidogyne mayaguensis</name>
    <dbReference type="NCBI Taxonomy" id="390850"/>
    <lineage>
        <taxon>Eukaryota</taxon>
        <taxon>Metazoa</taxon>
        <taxon>Ecdysozoa</taxon>
        <taxon>Nematoda</taxon>
        <taxon>Chromadorea</taxon>
        <taxon>Rhabditida</taxon>
        <taxon>Tylenchina</taxon>
        <taxon>Tylenchomorpha</taxon>
        <taxon>Tylenchoidea</taxon>
        <taxon>Meloidogynidae</taxon>
        <taxon>Meloidogyninae</taxon>
        <taxon>Meloidogyne</taxon>
    </lineage>
</organism>
<dbReference type="EMBL" id="CAJEWN010000397">
    <property type="protein sequence ID" value="CAD2181357.1"/>
    <property type="molecule type" value="Genomic_DNA"/>
</dbReference>
<proteinExistence type="predicted"/>
<dbReference type="AlphaFoldDB" id="A0A6V7W2F4"/>